<evidence type="ECO:0000313" key="5">
    <source>
        <dbReference type="EMBL" id="GAA1588577.1"/>
    </source>
</evidence>
<keyword evidence="3" id="KW-0460">Magnesium</keyword>
<dbReference type="PANTHER" id="PTHR32308:SF10">
    <property type="entry name" value="CITRATE LYASE SUBUNIT BETA"/>
    <property type="match status" value="1"/>
</dbReference>
<dbReference type="PANTHER" id="PTHR32308">
    <property type="entry name" value="LYASE BETA SUBUNIT, PUTATIVE (AFU_ORTHOLOGUE AFUA_4G13030)-RELATED"/>
    <property type="match status" value="1"/>
</dbReference>
<keyword evidence="2" id="KW-0479">Metal-binding</keyword>
<dbReference type="InterPro" id="IPR015813">
    <property type="entry name" value="Pyrv/PenolPyrv_kinase-like_dom"/>
</dbReference>
<evidence type="ECO:0000256" key="2">
    <source>
        <dbReference type="ARBA" id="ARBA00022723"/>
    </source>
</evidence>
<dbReference type="Gene3D" id="3.20.20.60">
    <property type="entry name" value="Phosphoenolpyruvate-binding domains"/>
    <property type="match status" value="1"/>
</dbReference>
<dbReference type="EMBL" id="BAAAND010000006">
    <property type="protein sequence ID" value="GAA1588577.1"/>
    <property type="molecule type" value="Genomic_DNA"/>
</dbReference>
<dbReference type="Pfam" id="PF03328">
    <property type="entry name" value="HpcH_HpaI"/>
    <property type="match status" value="1"/>
</dbReference>
<dbReference type="GO" id="GO:0016829">
    <property type="term" value="F:lyase activity"/>
    <property type="evidence" value="ECO:0007669"/>
    <property type="project" value="UniProtKB-KW"/>
</dbReference>
<dbReference type="Proteomes" id="UP001500190">
    <property type="component" value="Unassembled WGS sequence"/>
</dbReference>
<evidence type="ECO:0000256" key="1">
    <source>
        <dbReference type="ARBA" id="ARBA00001946"/>
    </source>
</evidence>
<feature type="domain" description="HpcH/HpaI aldolase/citrate lyase" evidence="4">
    <location>
        <begin position="15"/>
        <end position="245"/>
    </location>
</feature>
<keyword evidence="5" id="KW-0456">Lyase</keyword>
<evidence type="ECO:0000259" key="4">
    <source>
        <dbReference type="Pfam" id="PF03328"/>
    </source>
</evidence>
<dbReference type="InterPro" id="IPR040442">
    <property type="entry name" value="Pyrv_kinase-like_dom_sf"/>
</dbReference>
<dbReference type="InterPro" id="IPR011206">
    <property type="entry name" value="Citrate_lyase_beta/mcl1/mcl2"/>
</dbReference>
<dbReference type="SUPFAM" id="SSF51621">
    <property type="entry name" value="Phosphoenolpyruvate/pyruvate domain"/>
    <property type="match status" value="1"/>
</dbReference>
<gene>
    <name evidence="5" type="ORF">GCM10009742_38770</name>
</gene>
<reference evidence="6" key="1">
    <citation type="journal article" date="2019" name="Int. J. Syst. Evol. Microbiol.">
        <title>The Global Catalogue of Microorganisms (GCM) 10K type strain sequencing project: providing services to taxonomists for standard genome sequencing and annotation.</title>
        <authorList>
            <consortium name="The Broad Institute Genomics Platform"/>
            <consortium name="The Broad Institute Genome Sequencing Center for Infectious Disease"/>
            <person name="Wu L."/>
            <person name="Ma J."/>
        </authorList>
    </citation>
    <scope>NUCLEOTIDE SEQUENCE [LARGE SCALE GENOMIC DNA]</scope>
    <source>
        <strain evidence="6">JCM 14304</strain>
    </source>
</reference>
<proteinExistence type="predicted"/>
<dbReference type="InterPro" id="IPR005000">
    <property type="entry name" value="Aldolase/citrate-lyase_domain"/>
</dbReference>
<evidence type="ECO:0000313" key="6">
    <source>
        <dbReference type="Proteomes" id="UP001500190"/>
    </source>
</evidence>
<accession>A0ABP4PR49</accession>
<comment type="caution">
    <text evidence="5">The sequence shown here is derived from an EMBL/GenBank/DDBJ whole genome shotgun (WGS) entry which is preliminary data.</text>
</comment>
<evidence type="ECO:0000256" key="3">
    <source>
        <dbReference type="ARBA" id="ARBA00022842"/>
    </source>
</evidence>
<organism evidence="5 6">
    <name type="scientific">Kribbella karoonensis</name>
    <dbReference type="NCBI Taxonomy" id="324851"/>
    <lineage>
        <taxon>Bacteria</taxon>
        <taxon>Bacillati</taxon>
        <taxon>Actinomycetota</taxon>
        <taxon>Actinomycetes</taxon>
        <taxon>Propionibacteriales</taxon>
        <taxon>Kribbellaceae</taxon>
        <taxon>Kribbella</taxon>
    </lineage>
</organism>
<keyword evidence="6" id="KW-1185">Reference proteome</keyword>
<protein>
    <submittedName>
        <fullName evidence="5">Aldolase/citrate lyase family protein</fullName>
    </submittedName>
</protein>
<dbReference type="PIRSF" id="PIRSF015582">
    <property type="entry name" value="Cit_lyase_B"/>
    <property type="match status" value="1"/>
</dbReference>
<sequence length="328" mass="35495">MVDKVTDKGLRSRRSCLATPGSNPRFLEKAKGLDADQVFLDLEDSVAPLAKPDARKNIVAALNEGGWGNKLRVVRVNDWTTEWTYADVIEVVGGAGANLDCIMLPKVQTAEQVVALDLLLSQLEKVHGYEPGRIGIEAQIENALGLTNVNAIATASPRVETIIFGPADFMASINMKSLVVGEQPPGYDVGDAYHYILMQILMAARAHDKQAIDGPYLQIKDVDGFRRVAGRSAALGFDGKWVLHPDQIAAANEVYSPRQEDYDHAENILDAYDHYTSAAGGARGAVMLGDEMIDEASRKMALVISAKGRAAGLTRTDVWQPPADLGRV</sequence>
<comment type="cofactor">
    <cofactor evidence="1">
        <name>Mg(2+)</name>
        <dbReference type="ChEBI" id="CHEBI:18420"/>
    </cofactor>
</comment>
<name>A0ABP4PR49_9ACTN</name>